<reference evidence="2 3" key="1">
    <citation type="submission" date="2015-05" db="EMBL/GenBank/DDBJ databases">
        <authorList>
            <person name="Wang D.B."/>
            <person name="Wang M."/>
        </authorList>
    </citation>
    <scope>NUCLEOTIDE SEQUENCE [LARGE SCALE GENOMIC DNA]</scope>
    <source>
        <strain evidence="2">VL1</strain>
    </source>
</reference>
<gene>
    <name evidence="2" type="ORF">BN1708_014137</name>
</gene>
<protein>
    <submittedName>
        <fullName evidence="2">Uncharacterized protein</fullName>
    </submittedName>
</protein>
<name>A0A0G4LSW6_VERLO</name>
<sequence>MGPLASGTGRPARTPSSRVATINSPYMATTNGDIMLSRTDALPDNLEPQSRDDCSSDSNSSICIPRSSSPPRPARVGLPDHLNLDNKAAPAAEPPLGTMTSGPLARKLNSKERRKEQRRKQQRKEERQRRADAADIAAALATASKRQCVRPNEGPKLHPIVLNFAGIMAKLSGVPHYPPPAGPFYTASDQLVGVLRKLIHTWDIDCALCRLHYKAPDTTTHRLENCDCLDESSDARCWLTMFKSYHASCNGKGSRCSECLFPSTLCLRTVYREDMDEEYGHEKEARENWGVIYMEAQCDWVKVIQRKQLCKMCVRGVATGLVRKVRAIQAELEAAVVELFVIARVGNYYRPLAAIHHQWLYGVSALRSCRRLLRIFSDPSNRIALKHELDPPEFEDPERTACPFPFITTCLAVGAAYNFDLGRVDTIHELAFDTGFDQGDNNDGITVLDITDLVDVRYCFVNLFGASRDNTPLTGREYLKGYYDVTSEMVQNNIAIIEGLEKSPLVETKALSETWPWGEWDADRPVADTINTGPHTQPQTLGPTHSLRDLAAAQLFSRLLATEDDFEPSILDEVRDLPGFQKVLREHLLCHSKQVGPAQTSSHLLQLAYAGEDLLEWNSYVNLTAEAIKVALTSDALKSATGIILTIQRHVSPAELVEALSSLDSLHALQVLDRPDRKDEQSSNQLFEALSKSTHPLAIKKLTLSGLYANGIRQNIWRPCRDNPVTLEPYPLVQLLVAHEGKDGDMLKSLGGALESFYLGDAALTPVKVATGLFQYLMTEVQSWPIRNGTGLAVAHCFSCSPPALGSDSVEIAPLPAETYKIAKAACHSSGFGGLYSKLRDLTPRAWTAVVSESKDTHDANGVTTQTTHLQFKYAFIRSKKAIPVDPETRRGSDIQPSEIEVVDLAGFLHLTAPEIDTSKLAHHFDELDAAVVRATDERNRITTPQHIPLLSLLSPEEACRLLNQFVASVPEVQEACVRISRWGGGHWILDLGFNHDG</sequence>
<organism evidence="2 3">
    <name type="scientific">Verticillium longisporum</name>
    <name type="common">Verticillium dahliae var. longisporum</name>
    <dbReference type="NCBI Taxonomy" id="100787"/>
    <lineage>
        <taxon>Eukaryota</taxon>
        <taxon>Fungi</taxon>
        <taxon>Dikarya</taxon>
        <taxon>Ascomycota</taxon>
        <taxon>Pezizomycotina</taxon>
        <taxon>Sordariomycetes</taxon>
        <taxon>Hypocreomycetidae</taxon>
        <taxon>Glomerellales</taxon>
        <taxon>Plectosphaerellaceae</taxon>
        <taxon>Verticillium</taxon>
    </lineage>
</organism>
<proteinExistence type="predicted"/>
<feature type="compositionally biased region" description="Polar residues" evidence="1">
    <location>
        <begin position="14"/>
        <end position="32"/>
    </location>
</feature>
<evidence type="ECO:0000313" key="3">
    <source>
        <dbReference type="Proteomes" id="UP000044602"/>
    </source>
</evidence>
<dbReference type="Proteomes" id="UP000044602">
    <property type="component" value="Unassembled WGS sequence"/>
</dbReference>
<accession>A0A0G4LSW6</accession>
<feature type="compositionally biased region" description="Low complexity" evidence="1">
    <location>
        <begin position="56"/>
        <end position="67"/>
    </location>
</feature>
<dbReference type="AlphaFoldDB" id="A0A0G4LSW6"/>
<dbReference type="EMBL" id="CVQH01018335">
    <property type="protein sequence ID" value="CRK25092.1"/>
    <property type="molecule type" value="Genomic_DNA"/>
</dbReference>
<evidence type="ECO:0000256" key="1">
    <source>
        <dbReference type="SAM" id="MobiDB-lite"/>
    </source>
</evidence>
<dbReference type="STRING" id="100787.A0A0G4LSW6"/>
<feature type="region of interest" description="Disordered" evidence="1">
    <location>
        <begin position="1"/>
        <end position="133"/>
    </location>
</feature>
<keyword evidence="3" id="KW-1185">Reference proteome</keyword>
<feature type="compositionally biased region" description="Basic and acidic residues" evidence="1">
    <location>
        <begin position="123"/>
        <end position="133"/>
    </location>
</feature>
<evidence type="ECO:0000313" key="2">
    <source>
        <dbReference type="EMBL" id="CRK25092.1"/>
    </source>
</evidence>